<comment type="caution">
    <text evidence="3">The sequence shown here is derived from an EMBL/GenBank/DDBJ whole genome shotgun (WGS) entry which is preliminary data.</text>
</comment>
<dbReference type="AlphaFoldDB" id="A0A2P8E1U5"/>
<dbReference type="PANTHER" id="PTHR21131">
    <property type="entry name" value="SERINE-TYPE ENDOPEPTIDASE INHIBITOR"/>
    <property type="match status" value="1"/>
</dbReference>
<dbReference type="EMBL" id="PYGF01000007">
    <property type="protein sequence ID" value="PSL03450.1"/>
    <property type="molecule type" value="Genomic_DNA"/>
</dbReference>
<gene>
    <name evidence="3" type="ORF">CLV48_107168</name>
</gene>
<evidence type="ECO:0000313" key="3">
    <source>
        <dbReference type="EMBL" id="PSL03450.1"/>
    </source>
</evidence>
<dbReference type="SMART" id="SM00280">
    <property type="entry name" value="KAZAL"/>
    <property type="match status" value="1"/>
</dbReference>
<reference evidence="3 4" key="1">
    <citation type="submission" date="2018-03" db="EMBL/GenBank/DDBJ databases">
        <title>Genomic Encyclopedia of Archaeal and Bacterial Type Strains, Phase II (KMG-II): from individual species to whole genera.</title>
        <authorList>
            <person name="Goeker M."/>
        </authorList>
    </citation>
    <scope>NUCLEOTIDE SEQUENCE [LARGE SCALE GENOMIC DNA]</scope>
    <source>
        <strain evidence="3 4">DSM 28057</strain>
    </source>
</reference>
<proteinExistence type="predicted"/>
<feature type="domain" description="Kazal-like" evidence="2">
    <location>
        <begin position="30"/>
        <end position="84"/>
    </location>
</feature>
<dbReference type="PROSITE" id="PS51465">
    <property type="entry name" value="KAZAL_2"/>
    <property type="match status" value="1"/>
</dbReference>
<dbReference type="InterPro" id="IPR036058">
    <property type="entry name" value="Kazal_dom_sf"/>
</dbReference>
<name>A0A2P8E1U5_9BACT</name>
<feature type="signal peptide" evidence="1">
    <location>
        <begin position="1"/>
        <end position="20"/>
    </location>
</feature>
<dbReference type="SUPFAM" id="SSF100895">
    <property type="entry name" value="Kazal-type serine protease inhibitors"/>
    <property type="match status" value="1"/>
</dbReference>
<dbReference type="Proteomes" id="UP000240708">
    <property type="component" value="Unassembled WGS sequence"/>
</dbReference>
<organism evidence="3 4">
    <name type="scientific">Cecembia rubra</name>
    <dbReference type="NCBI Taxonomy" id="1485585"/>
    <lineage>
        <taxon>Bacteria</taxon>
        <taxon>Pseudomonadati</taxon>
        <taxon>Bacteroidota</taxon>
        <taxon>Cytophagia</taxon>
        <taxon>Cytophagales</taxon>
        <taxon>Cyclobacteriaceae</taxon>
        <taxon>Cecembia</taxon>
    </lineage>
</organism>
<evidence type="ECO:0000259" key="2">
    <source>
        <dbReference type="PROSITE" id="PS51465"/>
    </source>
</evidence>
<evidence type="ECO:0000256" key="1">
    <source>
        <dbReference type="SAM" id="SignalP"/>
    </source>
</evidence>
<keyword evidence="4" id="KW-1185">Reference proteome</keyword>
<feature type="chain" id="PRO_5015162889" evidence="1">
    <location>
        <begin position="21"/>
        <end position="84"/>
    </location>
</feature>
<dbReference type="CDD" id="cd00104">
    <property type="entry name" value="KAZAL_FS"/>
    <property type="match status" value="1"/>
</dbReference>
<protein>
    <submittedName>
        <fullName evidence="3">Kazal-type serine protease inhibitor-like protein</fullName>
    </submittedName>
</protein>
<dbReference type="InterPro" id="IPR053265">
    <property type="entry name" value="Serpin"/>
</dbReference>
<keyword evidence="1" id="KW-0732">Signal</keyword>
<sequence>MKKTLNLLFVLPFLFSSAFMCENVQTEPEVLLAKDCFDSSKIREDIMCPAIYQPVCGCDGKTYGNACEAGAKGILKFEEGACGE</sequence>
<accession>A0A2P8E1U5</accession>
<evidence type="ECO:0000313" key="4">
    <source>
        <dbReference type="Proteomes" id="UP000240708"/>
    </source>
</evidence>
<dbReference type="Gene3D" id="3.30.60.30">
    <property type="match status" value="1"/>
</dbReference>
<dbReference type="RefSeq" id="WP_106567828.1">
    <property type="nucleotide sequence ID" value="NZ_PYGF01000007.1"/>
</dbReference>
<dbReference type="OrthoDB" id="9800302at2"/>
<dbReference type="Pfam" id="PF00050">
    <property type="entry name" value="Kazal_1"/>
    <property type="match status" value="1"/>
</dbReference>
<dbReference type="PANTHER" id="PTHR21131:SF0">
    <property type="entry name" value="GEO10195P1-RELATED"/>
    <property type="match status" value="1"/>
</dbReference>
<dbReference type="InterPro" id="IPR002350">
    <property type="entry name" value="Kazal_dom"/>
</dbReference>